<dbReference type="Proteomes" id="UP000183567">
    <property type="component" value="Unassembled WGS sequence"/>
</dbReference>
<reference evidence="1 2" key="1">
    <citation type="submission" date="2016-03" db="EMBL/GenBank/DDBJ databases">
        <title>Comparative genomics of the ectomycorrhizal sister species Rhizopogon vinicolor and Rhizopogon vesiculosus (Basidiomycota: Boletales) reveals a divergence of the mating type B locus.</title>
        <authorList>
            <person name="Mujic A.B."/>
            <person name="Kuo A."/>
            <person name="Tritt A."/>
            <person name="Lipzen A."/>
            <person name="Chen C."/>
            <person name="Johnson J."/>
            <person name="Sharma A."/>
            <person name="Barry K."/>
            <person name="Grigoriev I.V."/>
            <person name="Spatafora J.W."/>
        </authorList>
    </citation>
    <scope>NUCLEOTIDE SEQUENCE [LARGE SCALE GENOMIC DNA]</scope>
    <source>
        <strain evidence="1 2">AM-OR11-056</strain>
    </source>
</reference>
<keyword evidence="2" id="KW-1185">Reference proteome</keyword>
<gene>
    <name evidence="1" type="ORF">AZE42_10884</name>
</gene>
<evidence type="ECO:0000313" key="1">
    <source>
        <dbReference type="EMBL" id="OJA14080.1"/>
    </source>
</evidence>
<evidence type="ECO:0000313" key="2">
    <source>
        <dbReference type="Proteomes" id="UP000183567"/>
    </source>
</evidence>
<name>A0A1J8QKW8_9AGAM</name>
<organism evidence="1 2">
    <name type="scientific">Rhizopogon vesiculosus</name>
    <dbReference type="NCBI Taxonomy" id="180088"/>
    <lineage>
        <taxon>Eukaryota</taxon>
        <taxon>Fungi</taxon>
        <taxon>Dikarya</taxon>
        <taxon>Basidiomycota</taxon>
        <taxon>Agaricomycotina</taxon>
        <taxon>Agaricomycetes</taxon>
        <taxon>Agaricomycetidae</taxon>
        <taxon>Boletales</taxon>
        <taxon>Suillineae</taxon>
        <taxon>Rhizopogonaceae</taxon>
        <taxon>Rhizopogon</taxon>
    </lineage>
</organism>
<accession>A0A1J8QKW8</accession>
<proteinExistence type="predicted"/>
<protein>
    <submittedName>
        <fullName evidence="1">Uncharacterized protein</fullName>
    </submittedName>
</protein>
<dbReference type="EMBL" id="LVVM01003901">
    <property type="protein sequence ID" value="OJA14080.1"/>
    <property type="molecule type" value="Genomic_DNA"/>
</dbReference>
<dbReference type="AlphaFoldDB" id="A0A1J8QKW8"/>
<comment type="caution">
    <text evidence="1">The sequence shown here is derived from an EMBL/GenBank/DDBJ whole genome shotgun (WGS) entry which is preliminary data.</text>
</comment>
<sequence>MQALSVNDHFRRPHMVANNPRSAYTQLLYGFVERNSDDMGDI</sequence>